<dbReference type="InterPro" id="IPR045747">
    <property type="entry name" value="CRISPR-assoc_prot_Cas6_N_sf"/>
</dbReference>
<protein>
    <submittedName>
        <fullName evidence="3">CRISPR-associated endoribonuclease cas6</fullName>
    </submittedName>
</protein>
<organism evidence="3 4">
    <name type="scientific">Eubacterium plexicaudatum ASF492</name>
    <dbReference type="NCBI Taxonomy" id="1235802"/>
    <lineage>
        <taxon>Bacteria</taxon>
        <taxon>Bacillati</taxon>
        <taxon>Bacillota</taxon>
        <taxon>Clostridia</taxon>
        <taxon>Eubacteriales</taxon>
        <taxon>Eubacteriaceae</taxon>
        <taxon>Eubacterium</taxon>
    </lineage>
</organism>
<dbReference type="OrthoDB" id="9797488at2"/>
<reference evidence="3 4" key="1">
    <citation type="journal article" date="2014" name="Genome Announc.">
        <title>Draft genome sequences of the altered schaedler flora, a defined bacterial community from gnotobiotic mice.</title>
        <authorList>
            <person name="Wannemuehler M.J."/>
            <person name="Overstreet A.M."/>
            <person name="Ward D.V."/>
            <person name="Phillips G.J."/>
        </authorList>
    </citation>
    <scope>NUCLEOTIDE SEQUENCE [LARGE SCALE GENOMIC DNA]</scope>
    <source>
        <strain evidence="3 4">ASF492</strain>
    </source>
</reference>
<keyword evidence="1" id="KW-0051">Antiviral defense</keyword>
<keyword evidence="4" id="KW-1185">Reference proteome</keyword>
<dbReference type="GO" id="GO:0051607">
    <property type="term" value="P:defense response to virus"/>
    <property type="evidence" value="ECO:0007669"/>
    <property type="project" value="UniProtKB-KW"/>
</dbReference>
<dbReference type="eggNOG" id="COG1583">
    <property type="taxonomic scope" value="Bacteria"/>
</dbReference>
<proteinExistence type="predicted"/>
<dbReference type="CDD" id="cd21140">
    <property type="entry name" value="Cas6_I-like"/>
    <property type="match status" value="1"/>
</dbReference>
<dbReference type="NCBIfam" id="TIGR01877">
    <property type="entry name" value="cas_cas6"/>
    <property type="match status" value="1"/>
</dbReference>
<dbReference type="Gene3D" id="3.30.70.1890">
    <property type="match status" value="1"/>
</dbReference>
<dbReference type="InterPro" id="IPR010156">
    <property type="entry name" value="CRISPR-assoc_prot_Cas6"/>
</dbReference>
<evidence type="ECO:0000313" key="3">
    <source>
        <dbReference type="EMBL" id="EMZ36276.1"/>
    </source>
</evidence>
<dbReference type="HOGENOM" id="CLU_090947_1_1_9"/>
<dbReference type="PATRIC" id="fig|1235802.3.peg.678"/>
<dbReference type="InterPro" id="IPR049435">
    <property type="entry name" value="Cas_Cas6_C"/>
</dbReference>
<dbReference type="Pfam" id="PF01881">
    <property type="entry name" value="Cas_Cas6_C"/>
    <property type="match status" value="1"/>
</dbReference>
<dbReference type="PANTHER" id="PTHR36984">
    <property type="entry name" value="CRISPR-ASSOCIATED ENDORIBONUCLEASE CAS6 1"/>
    <property type="match status" value="1"/>
</dbReference>
<dbReference type="AlphaFoldDB" id="N2B769"/>
<dbReference type="GO" id="GO:0016788">
    <property type="term" value="F:hydrolase activity, acting on ester bonds"/>
    <property type="evidence" value="ECO:0007669"/>
    <property type="project" value="InterPro"/>
</dbReference>
<dbReference type="STRING" id="1235802.C823_00643"/>
<accession>N2B769</accession>
<gene>
    <name evidence="3" type="ORF">C823_00643</name>
</gene>
<comment type="caution">
    <text evidence="3">The sequence shown here is derived from an EMBL/GenBank/DDBJ whole genome shotgun (WGS) entry which is preliminary data.</text>
</comment>
<dbReference type="Gene3D" id="3.30.70.1900">
    <property type="match status" value="1"/>
</dbReference>
<evidence type="ECO:0000256" key="1">
    <source>
        <dbReference type="ARBA" id="ARBA00023118"/>
    </source>
</evidence>
<sequence>MYQYKLTFKLEKKCLPRTYDKILVSFLKASAQAYAAEFYNGLYDKSKSIIKNYTFSCYLPGAKFLGEQIVLDRNEYTLFFSDADPIELLQFFNGFQKMKYKKYPMNGNSMELVSIHMQQMHEIKENEIVIRMQSPLLVRRHDADHNTDRYYTYDMEEFNDVLKENVLFFLKKTDRNISADDFSIQVIKGKKVVVPILGRNTDASLGVYKLTGSVELLNLLYLAGIGVRRSLGKGKWEVIA</sequence>
<evidence type="ECO:0000313" key="4">
    <source>
        <dbReference type="Proteomes" id="UP000012589"/>
    </source>
</evidence>
<dbReference type="EMBL" id="AQFT01000023">
    <property type="protein sequence ID" value="EMZ36276.1"/>
    <property type="molecule type" value="Genomic_DNA"/>
</dbReference>
<feature type="domain" description="CRISPR associated protein Cas6 C-terminal" evidence="2">
    <location>
        <begin position="120"/>
        <end position="237"/>
    </location>
</feature>
<evidence type="ECO:0000259" key="2">
    <source>
        <dbReference type="Pfam" id="PF01881"/>
    </source>
</evidence>
<dbReference type="Proteomes" id="UP000012589">
    <property type="component" value="Unassembled WGS sequence"/>
</dbReference>
<dbReference type="PANTHER" id="PTHR36984:SF3">
    <property type="entry name" value="CRISPR-ASSOCIATED ENDORIBONUCLEASE CAS6"/>
    <property type="match status" value="1"/>
</dbReference>
<name>N2B769_9FIRM</name>